<dbReference type="KEGG" id="din:Selin_0909"/>
<proteinExistence type="predicted"/>
<accession>E6W2R5</accession>
<dbReference type="RefSeq" id="WP_013505535.1">
    <property type="nucleotide sequence ID" value="NC_014836.1"/>
</dbReference>
<protein>
    <submittedName>
        <fullName evidence="2">Uncharacterized protein</fullName>
    </submittedName>
</protein>
<dbReference type="STRING" id="653733.Selin_0909"/>
<organism evidence="2 3">
    <name type="scientific">Desulfurispirillum indicum (strain ATCC BAA-1389 / DSM 22839 / S5)</name>
    <dbReference type="NCBI Taxonomy" id="653733"/>
    <lineage>
        <taxon>Bacteria</taxon>
        <taxon>Pseudomonadati</taxon>
        <taxon>Chrysiogenota</taxon>
        <taxon>Chrysiogenia</taxon>
        <taxon>Chrysiogenales</taxon>
        <taxon>Chrysiogenaceae</taxon>
        <taxon>Desulfurispirillum</taxon>
    </lineage>
</organism>
<dbReference type="Proteomes" id="UP000002572">
    <property type="component" value="Chromosome"/>
</dbReference>
<sequence>MEGKDAKARDGSRSSLDKVYESIIKGINKSKVEAVKLTKMGKIKLDIINAQRKKSNKLEELGTLTYDLLKSGNLQFDENFLSLIEEIEKIDAEISVHQALLEELNLASDLSEFTPDEPPRESNPAQEEQAEQPGDSPEEYHADDVAISGRIETPVTADENKKD</sequence>
<keyword evidence="3" id="KW-1185">Reference proteome</keyword>
<name>E6W2R5_DESIS</name>
<feature type="region of interest" description="Disordered" evidence="1">
    <location>
        <begin position="108"/>
        <end position="163"/>
    </location>
</feature>
<dbReference type="InParanoid" id="E6W2R5"/>
<gene>
    <name evidence="2" type="ordered locus">Selin_0909</name>
</gene>
<dbReference type="HOGENOM" id="CLU_1624464_0_0_0"/>
<dbReference type="EMBL" id="CP002432">
    <property type="protein sequence ID" value="ADU65649.1"/>
    <property type="molecule type" value="Genomic_DNA"/>
</dbReference>
<dbReference type="OrthoDB" id="9846889at2"/>
<dbReference type="AlphaFoldDB" id="E6W2R5"/>
<evidence type="ECO:0000313" key="3">
    <source>
        <dbReference type="Proteomes" id="UP000002572"/>
    </source>
</evidence>
<evidence type="ECO:0000256" key="1">
    <source>
        <dbReference type="SAM" id="MobiDB-lite"/>
    </source>
</evidence>
<evidence type="ECO:0000313" key="2">
    <source>
        <dbReference type="EMBL" id="ADU65649.1"/>
    </source>
</evidence>
<reference evidence="2 3" key="1">
    <citation type="submission" date="2010-12" db="EMBL/GenBank/DDBJ databases">
        <title>Complete sequence of Desulfurispirillum indicum S5.</title>
        <authorList>
            <consortium name="US DOE Joint Genome Institute"/>
            <person name="Lucas S."/>
            <person name="Copeland A."/>
            <person name="Lapidus A."/>
            <person name="Cheng J.-F."/>
            <person name="Goodwin L."/>
            <person name="Pitluck S."/>
            <person name="Chertkov O."/>
            <person name="Held B."/>
            <person name="Detter J.C."/>
            <person name="Han C."/>
            <person name="Tapia R."/>
            <person name="Land M."/>
            <person name="Hauser L."/>
            <person name="Kyrpides N."/>
            <person name="Ivanova N."/>
            <person name="Mikhailova N."/>
            <person name="Haggblom M."/>
            <person name="Rauschenbach I."/>
            <person name="Bini E."/>
            <person name="Woyke T."/>
        </authorList>
    </citation>
    <scope>NUCLEOTIDE SEQUENCE [LARGE SCALE GENOMIC DNA]</scope>
    <source>
        <strain evidence="3">ATCC BAA-1389 / DSM 22839 / S5</strain>
    </source>
</reference>